<evidence type="ECO:0000256" key="3">
    <source>
        <dbReference type="ARBA" id="ARBA00022475"/>
    </source>
</evidence>
<keyword evidence="7" id="KW-0653">Protein transport</keyword>
<evidence type="ECO:0000256" key="6">
    <source>
        <dbReference type="ARBA" id="ARBA00023136"/>
    </source>
</evidence>
<dbReference type="OrthoDB" id="9793581at2"/>
<comment type="similarity">
    <text evidence="2 7">Belongs to the ExbD/TolR family.</text>
</comment>
<evidence type="ECO:0000256" key="5">
    <source>
        <dbReference type="ARBA" id="ARBA00022989"/>
    </source>
</evidence>
<feature type="transmembrane region" description="Helical" evidence="8">
    <location>
        <begin position="20"/>
        <end position="38"/>
    </location>
</feature>
<dbReference type="Proteomes" id="UP000253083">
    <property type="component" value="Unassembled WGS sequence"/>
</dbReference>
<dbReference type="Pfam" id="PF02472">
    <property type="entry name" value="ExbD"/>
    <property type="match status" value="1"/>
</dbReference>
<dbReference type="EMBL" id="QNRT01000001">
    <property type="protein sequence ID" value="RBP53157.1"/>
    <property type="molecule type" value="Genomic_DNA"/>
</dbReference>
<name>A0A395JNT1_9GAMM</name>
<evidence type="ECO:0000256" key="8">
    <source>
        <dbReference type="SAM" id="Phobius"/>
    </source>
</evidence>
<keyword evidence="4 7" id="KW-0812">Transmembrane</keyword>
<proteinExistence type="inferred from homology"/>
<keyword evidence="6 8" id="KW-0472">Membrane</keyword>
<evidence type="ECO:0000313" key="10">
    <source>
        <dbReference type="Proteomes" id="UP000253083"/>
    </source>
</evidence>
<dbReference type="GO" id="GO:0005886">
    <property type="term" value="C:plasma membrane"/>
    <property type="evidence" value="ECO:0007669"/>
    <property type="project" value="UniProtKB-SubCell"/>
</dbReference>
<gene>
    <name evidence="9" type="ORF">DFR28_101542</name>
</gene>
<accession>A0A395JNT1</accession>
<evidence type="ECO:0000256" key="1">
    <source>
        <dbReference type="ARBA" id="ARBA00004162"/>
    </source>
</evidence>
<keyword evidence="5 8" id="KW-1133">Transmembrane helix</keyword>
<dbReference type="RefSeq" id="WP_113952752.1">
    <property type="nucleotide sequence ID" value="NZ_QNRT01000001.1"/>
</dbReference>
<dbReference type="Gene3D" id="3.30.420.270">
    <property type="match status" value="1"/>
</dbReference>
<keyword evidence="7" id="KW-0813">Transport</keyword>
<dbReference type="AlphaFoldDB" id="A0A395JNT1"/>
<evidence type="ECO:0000256" key="2">
    <source>
        <dbReference type="ARBA" id="ARBA00005811"/>
    </source>
</evidence>
<comment type="subcellular location">
    <subcellularLocation>
        <location evidence="1">Cell membrane</location>
        <topology evidence="1">Single-pass membrane protein</topology>
    </subcellularLocation>
    <subcellularLocation>
        <location evidence="7">Cell membrane</location>
        <topology evidence="7">Single-pass type II membrane protein</topology>
    </subcellularLocation>
</comment>
<comment type="caution">
    <text evidence="9">The sequence shown here is derived from an EMBL/GenBank/DDBJ whole genome shotgun (WGS) entry which is preliminary data.</text>
</comment>
<evidence type="ECO:0000256" key="7">
    <source>
        <dbReference type="RuleBase" id="RU003879"/>
    </source>
</evidence>
<keyword evidence="10" id="KW-1185">Reference proteome</keyword>
<evidence type="ECO:0000256" key="4">
    <source>
        <dbReference type="ARBA" id="ARBA00022692"/>
    </source>
</evidence>
<evidence type="ECO:0000313" key="9">
    <source>
        <dbReference type="EMBL" id="RBP53157.1"/>
    </source>
</evidence>
<reference evidence="9 10" key="1">
    <citation type="submission" date="2018-06" db="EMBL/GenBank/DDBJ databases">
        <title>Genomic Encyclopedia of Type Strains, Phase IV (KMG-IV): sequencing the most valuable type-strain genomes for metagenomic binning, comparative biology and taxonomic classification.</title>
        <authorList>
            <person name="Goeker M."/>
        </authorList>
    </citation>
    <scope>NUCLEOTIDE SEQUENCE [LARGE SCALE GENOMIC DNA]</scope>
    <source>
        <strain evidence="9 10">DSM 24032</strain>
    </source>
</reference>
<dbReference type="PANTHER" id="PTHR30558:SF13">
    <property type="entry name" value="BIOPOLYMER TRANSPORT PROTEIN EXBD2"/>
    <property type="match status" value="1"/>
</dbReference>
<organism evidence="9 10">
    <name type="scientific">Arenicella xantha</name>
    <dbReference type="NCBI Taxonomy" id="644221"/>
    <lineage>
        <taxon>Bacteria</taxon>
        <taxon>Pseudomonadati</taxon>
        <taxon>Pseudomonadota</taxon>
        <taxon>Gammaproteobacteria</taxon>
        <taxon>Arenicellales</taxon>
        <taxon>Arenicellaceae</taxon>
        <taxon>Arenicella</taxon>
    </lineage>
</organism>
<dbReference type="PANTHER" id="PTHR30558">
    <property type="entry name" value="EXBD MEMBRANE COMPONENT OF PMF-DRIVEN MACROMOLECULE IMPORT SYSTEM"/>
    <property type="match status" value="1"/>
</dbReference>
<sequence>MRRALRNRQEEDAKIDITPMLDVVFIMLIFFIVTASFIKESGAKVTKPEAVNAVKHPKASILLAIDENNDIWLDRRVIDPRAIKANVARLRAETPDGEVIVQADIESNAETVMKVVDALKEAGIQLPTVATKSE</sequence>
<dbReference type="GO" id="GO:0015031">
    <property type="term" value="P:protein transport"/>
    <property type="evidence" value="ECO:0007669"/>
    <property type="project" value="UniProtKB-KW"/>
</dbReference>
<dbReference type="InterPro" id="IPR003400">
    <property type="entry name" value="ExbD"/>
</dbReference>
<dbReference type="InParanoid" id="A0A395JNT1"/>
<dbReference type="GO" id="GO:0022857">
    <property type="term" value="F:transmembrane transporter activity"/>
    <property type="evidence" value="ECO:0007669"/>
    <property type="project" value="InterPro"/>
</dbReference>
<protein>
    <submittedName>
        <fullName evidence="9">Outer membrane transport energization protein ExbD</fullName>
    </submittedName>
</protein>
<keyword evidence="3" id="KW-1003">Cell membrane</keyword>